<reference evidence="8" key="1">
    <citation type="submission" date="2022-03" db="EMBL/GenBank/DDBJ databases">
        <authorList>
            <person name="Alioto T."/>
            <person name="Alioto T."/>
            <person name="Gomez Garrido J."/>
        </authorList>
    </citation>
    <scope>NUCLEOTIDE SEQUENCE</scope>
</reference>
<dbReference type="InterPro" id="IPR003309">
    <property type="entry name" value="SCAN_dom"/>
</dbReference>
<keyword evidence="1" id="KW-0479">Metal-binding</keyword>
<dbReference type="GO" id="GO:0008270">
    <property type="term" value="F:zinc ion binding"/>
    <property type="evidence" value="ECO:0007669"/>
    <property type="project" value="UniProtKB-KW"/>
</dbReference>
<dbReference type="EMBL" id="OW240912">
    <property type="protein sequence ID" value="CAH2224662.1"/>
    <property type="molecule type" value="Genomic_DNA"/>
</dbReference>
<feature type="domain" description="SCAN box" evidence="6">
    <location>
        <begin position="174"/>
        <end position="252"/>
    </location>
</feature>
<evidence type="ECO:0000313" key="8">
    <source>
        <dbReference type="EMBL" id="CAH2224662.1"/>
    </source>
</evidence>
<dbReference type="PROSITE" id="PS51800">
    <property type="entry name" value="ZF_CHHC_U11_48K"/>
    <property type="match status" value="2"/>
</dbReference>
<gene>
    <name evidence="8" type="ORF">PECUL_23A047963</name>
</gene>
<name>A0AAD1VNM8_PELCU</name>
<dbReference type="Pfam" id="PF02023">
    <property type="entry name" value="SCAN"/>
    <property type="match status" value="1"/>
</dbReference>
<keyword evidence="2" id="KW-0863">Zinc-finger</keyword>
<dbReference type="PANTHER" id="PTHR46888:SF14">
    <property type="entry name" value="71 KDA PROTEIN"/>
    <property type="match status" value="1"/>
</dbReference>
<evidence type="ECO:0000259" key="7">
    <source>
        <dbReference type="PROSITE" id="PS51800"/>
    </source>
</evidence>
<protein>
    <submittedName>
        <fullName evidence="8">Gametocyte-specific factor 1</fullName>
    </submittedName>
</protein>
<evidence type="ECO:0000256" key="1">
    <source>
        <dbReference type="ARBA" id="ARBA00022723"/>
    </source>
</evidence>
<dbReference type="InterPro" id="IPR038269">
    <property type="entry name" value="SCAN_sf"/>
</dbReference>
<evidence type="ECO:0000256" key="2">
    <source>
        <dbReference type="ARBA" id="ARBA00022771"/>
    </source>
</evidence>
<dbReference type="InterPro" id="IPR022776">
    <property type="entry name" value="TRM13/UPF0224_CHHC_Znf_dom"/>
</dbReference>
<dbReference type="AlphaFoldDB" id="A0AAD1VNM8"/>
<sequence>MEAYRKQSKEALELLCQEKNLPTFGKNKAQLIADLVEADSHIFQPETDTERVTELPTTAGVLLTEMPGGCTPQNIKDICSTDLFRQLMAANPQEALHVMIQQQAAERESAERLAKREAQRRHELELAKLQFTLQSSLNSNASESSTRRLQTDNNYEAIKSALQKTFNLTPESYRKKFRSMQQCPSSSCILYIAQLETTFRQWVTGVQATTYEALNDLMVLEQFLQTRSPNVREWILERKPKNARAAAELADDYADIHAPTSRRGLVSAATSTWREATVQTPLVRSAVRTSPPTASVAGAMSNRVVRVTVVYRSSMASEGLLQCPYDKNHMIRPSRFPYHLVKCRENHPLAGKVLATCPYNARHKVPKKELEMHMESCENKVSLDEIAVVMQASQSSWQSPPCEENWDLDETPKPTTFVLNGFNNVQPYDASEKTKNEPIGRIPGLPYEEFNPVRGRRRRGNAAGKSQCNFK</sequence>
<dbReference type="Pfam" id="PF05253">
    <property type="entry name" value="zf-U11-48K"/>
    <property type="match status" value="2"/>
</dbReference>
<accession>A0AAD1VNM8</accession>
<dbReference type="InterPro" id="IPR036236">
    <property type="entry name" value="Znf_C2H2_sf"/>
</dbReference>
<proteinExistence type="predicted"/>
<feature type="domain" description="CHHC U11-48K-type" evidence="7">
    <location>
        <begin position="320"/>
        <end position="347"/>
    </location>
</feature>
<organism evidence="8 9">
    <name type="scientific">Pelobates cultripes</name>
    <name type="common">Western spadefoot toad</name>
    <dbReference type="NCBI Taxonomy" id="61616"/>
    <lineage>
        <taxon>Eukaryota</taxon>
        <taxon>Metazoa</taxon>
        <taxon>Chordata</taxon>
        <taxon>Craniata</taxon>
        <taxon>Vertebrata</taxon>
        <taxon>Euteleostomi</taxon>
        <taxon>Amphibia</taxon>
        <taxon>Batrachia</taxon>
        <taxon>Anura</taxon>
        <taxon>Pelobatoidea</taxon>
        <taxon>Pelobatidae</taxon>
        <taxon>Pelobates</taxon>
    </lineage>
</organism>
<evidence type="ECO:0000259" key="6">
    <source>
        <dbReference type="PROSITE" id="PS50804"/>
    </source>
</evidence>
<keyword evidence="3" id="KW-0862">Zinc</keyword>
<evidence type="ECO:0000313" key="9">
    <source>
        <dbReference type="Proteomes" id="UP001295444"/>
    </source>
</evidence>
<keyword evidence="4" id="KW-0175">Coiled coil</keyword>
<keyword evidence="9" id="KW-1185">Reference proteome</keyword>
<evidence type="ECO:0000256" key="3">
    <source>
        <dbReference type="ARBA" id="ARBA00022833"/>
    </source>
</evidence>
<feature type="domain" description="CHHC U11-48K-type" evidence="7">
    <location>
        <begin position="354"/>
        <end position="381"/>
    </location>
</feature>
<dbReference type="PROSITE" id="PS50804">
    <property type="entry name" value="SCAN_BOX"/>
    <property type="match status" value="1"/>
</dbReference>
<dbReference type="Proteomes" id="UP001295444">
    <property type="component" value="Chromosome 01"/>
</dbReference>
<evidence type="ECO:0000256" key="4">
    <source>
        <dbReference type="SAM" id="Coils"/>
    </source>
</evidence>
<dbReference type="PANTHER" id="PTHR46888">
    <property type="entry name" value="ZINC KNUCKLE DOMAINCONTAINING PROTEIN-RELATED"/>
    <property type="match status" value="1"/>
</dbReference>
<feature type="coiled-coil region" evidence="4">
    <location>
        <begin position="100"/>
        <end position="127"/>
    </location>
</feature>
<dbReference type="SUPFAM" id="SSF47353">
    <property type="entry name" value="Retrovirus capsid dimerization domain-like"/>
    <property type="match status" value="1"/>
</dbReference>
<feature type="region of interest" description="Disordered" evidence="5">
    <location>
        <begin position="450"/>
        <end position="471"/>
    </location>
</feature>
<dbReference type="SUPFAM" id="SSF57667">
    <property type="entry name" value="beta-beta-alpha zinc fingers"/>
    <property type="match status" value="1"/>
</dbReference>
<dbReference type="Gene3D" id="1.10.4020.10">
    <property type="entry name" value="DNA breaking-rejoining enzymes"/>
    <property type="match status" value="1"/>
</dbReference>
<evidence type="ECO:0000256" key="5">
    <source>
        <dbReference type="SAM" id="MobiDB-lite"/>
    </source>
</evidence>